<name>A0A1W6K398_9CREN</name>
<dbReference type="AlphaFoldDB" id="A0A1W6K398"/>
<dbReference type="GeneID" id="41589297"/>
<sequence length="74" mass="8845">MSDVISVRVRKQLKEKAEKLGIDIRQVVEKALEEEIKKKEEEEIKKSAEIIAENMKEVKIEEWTHLVRETRNER</sequence>
<evidence type="ECO:0000256" key="1">
    <source>
        <dbReference type="ARBA" id="ARBA00022649"/>
    </source>
</evidence>
<keyword evidence="1" id="KW-1277">Toxin-antitoxin system</keyword>
<dbReference type="Proteomes" id="UP000193404">
    <property type="component" value="Chromosome"/>
</dbReference>
<dbReference type="Pfam" id="PF07362">
    <property type="entry name" value="CcdA"/>
    <property type="match status" value="1"/>
</dbReference>
<reference evidence="3 4" key="1">
    <citation type="submission" date="2017-03" db="EMBL/GenBank/DDBJ databases">
        <title>Sulfur activation and transportation mechanism of thermophilic Archaea Acidianus manzaensis YN-25.</title>
        <authorList>
            <person name="Ma Y."/>
            <person name="Yang Y."/>
            <person name="Xia J."/>
        </authorList>
    </citation>
    <scope>NUCLEOTIDE SEQUENCE [LARGE SCALE GENOMIC DNA]</scope>
    <source>
        <strain evidence="3 4">YN-25</strain>
    </source>
</reference>
<keyword evidence="4" id="KW-1185">Reference proteome</keyword>
<gene>
    <name evidence="3" type="ORF">B6F84_00225</name>
</gene>
<dbReference type="RefSeq" id="WP_148690351.1">
    <property type="nucleotide sequence ID" value="NZ_CP020477.1"/>
</dbReference>
<proteinExistence type="predicted"/>
<evidence type="ECO:0000313" key="4">
    <source>
        <dbReference type="Proteomes" id="UP000193404"/>
    </source>
</evidence>
<organism evidence="3 4">
    <name type="scientific">Acidianus manzaensis</name>
    <dbReference type="NCBI Taxonomy" id="282676"/>
    <lineage>
        <taxon>Archaea</taxon>
        <taxon>Thermoproteota</taxon>
        <taxon>Thermoprotei</taxon>
        <taxon>Sulfolobales</taxon>
        <taxon>Sulfolobaceae</taxon>
        <taxon>Acidianus</taxon>
    </lineage>
</organism>
<evidence type="ECO:0000313" key="3">
    <source>
        <dbReference type="EMBL" id="ARM76986.1"/>
    </source>
</evidence>
<dbReference type="EMBL" id="CP020477">
    <property type="protein sequence ID" value="ARM76986.1"/>
    <property type="molecule type" value="Genomic_DNA"/>
</dbReference>
<feature type="coiled-coil region" evidence="2">
    <location>
        <begin position="10"/>
        <end position="49"/>
    </location>
</feature>
<dbReference type="KEGG" id="aman:B6F84_00225"/>
<protein>
    <submittedName>
        <fullName evidence="3">DUF4145 domain-containing protein</fullName>
    </submittedName>
</protein>
<accession>A0A1W6K398</accession>
<evidence type="ECO:0000256" key="2">
    <source>
        <dbReference type="SAM" id="Coils"/>
    </source>
</evidence>
<dbReference type="InterPro" id="IPR009956">
    <property type="entry name" value="Post-segregation_anti-tox_CcdA"/>
</dbReference>
<keyword evidence="2" id="KW-0175">Coiled coil</keyword>
<dbReference type="STRING" id="282676.B6F84_00225"/>